<dbReference type="Proteomes" id="UP000076625">
    <property type="component" value="Unassembled WGS sequence"/>
</dbReference>
<evidence type="ECO:0000259" key="1">
    <source>
        <dbReference type="Pfam" id="PF01927"/>
    </source>
</evidence>
<dbReference type="EMBL" id="LQQU01000045">
    <property type="protein sequence ID" value="KZE27282.1"/>
    <property type="molecule type" value="Genomic_DNA"/>
</dbReference>
<proteinExistence type="predicted"/>
<dbReference type="PANTHER" id="PTHR39081:SF1">
    <property type="entry name" value="MUT7-C RNASE DOMAIN-CONTAINING PROTEIN"/>
    <property type="match status" value="1"/>
</dbReference>
<dbReference type="RefSeq" id="WP_066614031.1">
    <property type="nucleotide sequence ID" value="NZ_LQQU01000045.1"/>
</dbReference>
<feature type="domain" description="Mut7-C RNAse" evidence="1">
    <location>
        <begin position="96"/>
        <end position="239"/>
    </location>
</feature>
<evidence type="ECO:0000259" key="2">
    <source>
        <dbReference type="Pfam" id="PF14451"/>
    </source>
</evidence>
<evidence type="ECO:0000313" key="3">
    <source>
        <dbReference type="EMBL" id="KZE27282.1"/>
    </source>
</evidence>
<protein>
    <submittedName>
        <fullName evidence="3">Twitching motility protein PilT</fullName>
    </submittedName>
</protein>
<accession>A0A161SBK3</accession>
<feature type="domain" description="Ubiquitin Mut7-C" evidence="2">
    <location>
        <begin position="1"/>
        <end position="81"/>
    </location>
</feature>
<dbReference type="OrthoDB" id="9797655at2"/>
<dbReference type="InterPro" id="IPR002782">
    <property type="entry name" value="Mut7-C_RNAse_dom"/>
</dbReference>
<keyword evidence="4" id="KW-1185">Reference proteome</keyword>
<sequence>MATVTFRFYEELNDFLPAGRRKRDFEQPVARGESVKHAIEALGVPHTEVELILVDGESVDFSRRLLGGERVAVYPMFESFDVTPLLRLRARPLRAPRFVADAHLGGLAAKLRMAGFDTLYDNHFGDDEIAALAVAGRRVVLSRDRELLKRRAITHGCYVHALKPDAQLRELFARLDLARLARPFTRCMVCNGELRDIEPGAAVGRAPDDVRAGAARLLECAACRRVYWEGSHWRRMRALLDELGAG</sequence>
<reference evidence="4" key="1">
    <citation type="submission" date="2016-01" db="EMBL/GenBank/DDBJ databases">
        <title>Draft genome of Chromobacterium sp. F49.</title>
        <authorList>
            <person name="Hong K.W."/>
        </authorList>
    </citation>
    <scope>NUCLEOTIDE SEQUENCE [LARGE SCALE GENOMIC DNA]</scope>
    <source>
        <strain evidence="4">CN10</strain>
    </source>
</reference>
<dbReference type="AlphaFoldDB" id="A0A161SBK3"/>
<name>A0A161SBK3_9NEIS</name>
<dbReference type="InterPro" id="IPR027798">
    <property type="entry name" value="Ub_Mut7C"/>
</dbReference>
<dbReference type="PANTHER" id="PTHR39081">
    <property type="entry name" value="MUT7-C DOMAIN-CONTAINING PROTEIN"/>
    <property type="match status" value="1"/>
</dbReference>
<comment type="caution">
    <text evidence="3">The sequence shown here is derived from an EMBL/GenBank/DDBJ whole genome shotgun (WGS) entry which is preliminary data.</text>
</comment>
<organism evidence="3 4">
    <name type="scientific">Crenobacter luteus</name>
    <dbReference type="NCBI Taxonomy" id="1452487"/>
    <lineage>
        <taxon>Bacteria</taxon>
        <taxon>Pseudomonadati</taxon>
        <taxon>Pseudomonadota</taxon>
        <taxon>Betaproteobacteria</taxon>
        <taxon>Neisseriales</taxon>
        <taxon>Neisseriaceae</taxon>
        <taxon>Crenobacter</taxon>
    </lineage>
</organism>
<dbReference type="Pfam" id="PF01927">
    <property type="entry name" value="Mut7-C"/>
    <property type="match status" value="1"/>
</dbReference>
<evidence type="ECO:0000313" key="4">
    <source>
        <dbReference type="Proteomes" id="UP000076625"/>
    </source>
</evidence>
<dbReference type="Pfam" id="PF14451">
    <property type="entry name" value="Ub-Mut7C"/>
    <property type="match status" value="1"/>
</dbReference>
<dbReference type="STRING" id="1452487.AVW16_01670"/>
<gene>
    <name evidence="3" type="ORF">AVW16_01670</name>
</gene>